<keyword evidence="5 11" id="KW-0028">Amino-acid biosynthesis</keyword>
<accession>A0A1K2IIB1</accession>
<keyword evidence="6 11" id="KW-0368">Histidine biosynthesis</keyword>
<evidence type="ECO:0000256" key="5">
    <source>
        <dbReference type="ARBA" id="ARBA00022605"/>
    </source>
</evidence>
<name>A0A1K2IIB1_9FLAO</name>
<comment type="pathway">
    <text evidence="1">Amino-acid biosynthesis; L-histidine biosynthesis; L-histidine from 5-phospho-alpha-D-ribose 1-diphosphate: step 5/9.</text>
</comment>
<dbReference type="InterPro" id="IPR006062">
    <property type="entry name" value="His_biosynth"/>
</dbReference>
<evidence type="ECO:0000256" key="10">
    <source>
        <dbReference type="ARBA" id="ARBA00047838"/>
    </source>
</evidence>
<evidence type="ECO:0000256" key="7">
    <source>
        <dbReference type="ARBA" id="ARBA00023239"/>
    </source>
</evidence>
<evidence type="ECO:0000256" key="8">
    <source>
        <dbReference type="ARBA" id="ARBA00025475"/>
    </source>
</evidence>
<evidence type="ECO:0000313" key="12">
    <source>
        <dbReference type="EMBL" id="SFZ92161.1"/>
    </source>
</evidence>
<comment type="subunit">
    <text evidence="3">Heterodimer of HisH and HisF.</text>
</comment>
<dbReference type="UniPathway" id="UPA00031">
    <property type="reaction ID" value="UER00010"/>
</dbReference>
<keyword evidence="13" id="KW-1185">Reference proteome</keyword>
<dbReference type="GO" id="GO:0000105">
    <property type="term" value="P:L-histidine biosynthetic process"/>
    <property type="evidence" value="ECO:0007669"/>
    <property type="project" value="UniProtKB-UniPathway"/>
</dbReference>
<evidence type="ECO:0000256" key="9">
    <source>
        <dbReference type="ARBA" id="ARBA00030264"/>
    </source>
</evidence>
<evidence type="ECO:0000256" key="6">
    <source>
        <dbReference type="ARBA" id="ARBA00023102"/>
    </source>
</evidence>
<dbReference type="Gene3D" id="3.20.20.70">
    <property type="entry name" value="Aldolase class I"/>
    <property type="match status" value="1"/>
</dbReference>
<protein>
    <recommendedName>
        <fullName evidence="4">imidazole glycerol-phosphate synthase</fullName>
        <ecNumber evidence="4">4.3.2.10</ecNumber>
    </recommendedName>
    <alternativeName>
        <fullName evidence="9">IGP synthase cyclase subunit</fullName>
    </alternativeName>
</protein>
<comment type="function">
    <text evidence="8">IGPS catalyzes the conversion of PRFAR and glutamine to IGP, AICAR and glutamate. The HisF subunit catalyzes the cyclization activity that produces IGP and AICAR from PRFAR using the ammonia provided by the HisH subunit.</text>
</comment>
<dbReference type="EMBL" id="FPKW01000003">
    <property type="protein sequence ID" value="SFZ92161.1"/>
    <property type="molecule type" value="Genomic_DNA"/>
</dbReference>
<dbReference type="EC" id="4.3.2.10" evidence="4"/>
<dbReference type="InterPro" id="IPR050064">
    <property type="entry name" value="IGPS_HisA/HisF"/>
</dbReference>
<dbReference type="RefSeq" id="WP_072408012.1">
    <property type="nucleotide sequence ID" value="NZ_FPKW01000003.1"/>
</dbReference>
<dbReference type="InterPro" id="IPR004651">
    <property type="entry name" value="HisF"/>
</dbReference>
<dbReference type="Proteomes" id="UP000182034">
    <property type="component" value="Unassembled WGS sequence"/>
</dbReference>
<evidence type="ECO:0000313" key="13">
    <source>
        <dbReference type="Proteomes" id="UP000182034"/>
    </source>
</evidence>
<evidence type="ECO:0000256" key="4">
    <source>
        <dbReference type="ARBA" id="ARBA00012809"/>
    </source>
</evidence>
<evidence type="ECO:0000256" key="3">
    <source>
        <dbReference type="ARBA" id="ARBA00011152"/>
    </source>
</evidence>
<organism evidence="12 13">
    <name type="scientific">Chryseobacterium limigenitum</name>
    <dbReference type="NCBI Taxonomy" id="1612149"/>
    <lineage>
        <taxon>Bacteria</taxon>
        <taxon>Pseudomonadati</taxon>
        <taxon>Bacteroidota</taxon>
        <taxon>Flavobacteriia</taxon>
        <taxon>Flavobacteriales</taxon>
        <taxon>Weeksellaceae</taxon>
        <taxon>Chryseobacterium group</taxon>
        <taxon>Chryseobacterium</taxon>
    </lineage>
</organism>
<dbReference type="GO" id="GO:0000107">
    <property type="term" value="F:imidazoleglycerol-phosphate synthase activity"/>
    <property type="evidence" value="ECO:0007669"/>
    <property type="project" value="InterPro"/>
</dbReference>
<dbReference type="GO" id="GO:0016829">
    <property type="term" value="F:lyase activity"/>
    <property type="evidence" value="ECO:0007669"/>
    <property type="project" value="UniProtKB-KW"/>
</dbReference>
<evidence type="ECO:0000256" key="1">
    <source>
        <dbReference type="ARBA" id="ARBA00005091"/>
    </source>
</evidence>
<dbReference type="PANTHER" id="PTHR21235:SF2">
    <property type="entry name" value="IMIDAZOLE GLYCEROL PHOSPHATE SYNTHASE HISHF"/>
    <property type="match status" value="1"/>
</dbReference>
<comment type="catalytic activity">
    <reaction evidence="10">
        <text>5-[(5-phospho-1-deoxy-D-ribulos-1-ylimino)methylamino]-1-(5-phospho-beta-D-ribosyl)imidazole-4-carboxamide + L-glutamine = D-erythro-1-(imidazol-4-yl)glycerol 3-phosphate + 5-amino-1-(5-phospho-beta-D-ribosyl)imidazole-4-carboxamide + L-glutamate + H(+)</text>
        <dbReference type="Rhea" id="RHEA:24793"/>
        <dbReference type="ChEBI" id="CHEBI:15378"/>
        <dbReference type="ChEBI" id="CHEBI:29985"/>
        <dbReference type="ChEBI" id="CHEBI:58278"/>
        <dbReference type="ChEBI" id="CHEBI:58359"/>
        <dbReference type="ChEBI" id="CHEBI:58475"/>
        <dbReference type="ChEBI" id="CHEBI:58525"/>
        <dbReference type="EC" id="4.3.2.10"/>
    </reaction>
</comment>
<dbReference type="NCBIfam" id="NF038364">
    <property type="entry name" value="AglZ_HisF2_fam"/>
    <property type="match status" value="1"/>
</dbReference>
<reference evidence="13" key="1">
    <citation type="submission" date="2016-10" db="EMBL/GenBank/DDBJ databases">
        <authorList>
            <person name="Varghese N."/>
            <person name="Submissions S."/>
        </authorList>
    </citation>
    <scope>NUCLEOTIDE SEQUENCE [LARGE SCALE GENOMIC DNA]</scope>
    <source>
        <strain evidence="13">SUR2</strain>
    </source>
</reference>
<dbReference type="OrthoDB" id="9781903at2"/>
<comment type="similarity">
    <text evidence="2 11">Belongs to the HisA/HisF family.</text>
</comment>
<dbReference type="CDD" id="cd04731">
    <property type="entry name" value="HisF"/>
    <property type="match status" value="1"/>
</dbReference>
<dbReference type="STRING" id="1612149.SAMN05216324_103141"/>
<evidence type="ECO:0000256" key="11">
    <source>
        <dbReference type="RuleBase" id="RU003657"/>
    </source>
</evidence>
<sequence>MLKPRIIVSLLLDGQGLVKTKKFKDARYIGDPINAVKIFNEKEVDELCIFDISASTKNYEPNYKLINSIASQSRMPICYGGGIKNADQAQKILNLGVEKVAISSAIFSEPNIIQSIAGNIGSQSVVAVLDVKKNIFGNYNIYINNGKKYIEQDLFSLLKNLEKRGVGEIIINNIDLDGTGKGYDIKLVEKVSENLSIPLTILGGAGSLEDIKKLFNNFEIIGAAAGSLFVFKGKYQAVLINYPEKTIKKTLYANTR</sequence>
<dbReference type="AlphaFoldDB" id="A0A1K2IIB1"/>
<dbReference type="InterPro" id="IPR011060">
    <property type="entry name" value="RibuloseP-bd_barrel"/>
</dbReference>
<dbReference type="SUPFAM" id="SSF51366">
    <property type="entry name" value="Ribulose-phoshate binding barrel"/>
    <property type="match status" value="1"/>
</dbReference>
<dbReference type="InterPro" id="IPR013785">
    <property type="entry name" value="Aldolase_TIM"/>
</dbReference>
<evidence type="ECO:0000256" key="2">
    <source>
        <dbReference type="ARBA" id="ARBA00009667"/>
    </source>
</evidence>
<dbReference type="Pfam" id="PF00977">
    <property type="entry name" value="His_biosynth"/>
    <property type="match status" value="1"/>
</dbReference>
<proteinExistence type="inferred from homology"/>
<dbReference type="PANTHER" id="PTHR21235">
    <property type="entry name" value="IMIDAZOLE GLYCEROL PHOSPHATE SYNTHASE SUBUNIT HISF/H IGP SYNTHASE SUBUNIT HISF/H"/>
    <property type="match status" value="1"/>
</dbReference>
<keyword evidence="7" id="KW-0456">Lyase</keyword>
<gene>
    <name evidence="12" type="ORF">SAMN05216324_103141</name>
</gene>